<sequence length="418" mass="46701">MLGKPFVWFKKIFWDTKLGRLKLVIAITCLSLFALTGLVVGSRVTSDPRFCSSCHELQPEYVTWKASPHSKVQCVRCHEGTGLGNFIKGKFNAMDEVYSHFTDNYNTPIVMKGELDNNICLKCHTVQRVVTPSADIRVPHAMHVDELAVECTRCHDGISHGSIMERGLTANDNYASWTYITGKTQMIQANIEPKMKTCMTCHKARKAPMECETCHTDVIDPESHKADNWKQIHGKQAIASLDGCIKCHSYGNVDLNLKDPSLGNVTKAAEYAKRNSFCANCHGQRPSSHIEGEWAFGHAFAIIKDFEPCLACHNVSKPTSKTLITAPAKAYCNQCHKHTAIMLTIAELMIEKGRYQDAVHEIIGAIEIDSSIPNAYYLAGVAFERMGQIDRAVRNYRKALEKKPGYLPAEAALKRLRL</sequence>
<reference evidence="11 12" key="1">
    <citation type="submission" date="2023-04" db="EMBL/GenBank/DDBJ databases">
        <authorList>
            <person name="Hsu D."/>
        </authorList>
    </citation>
    <scope>NUCLEOTIDE SEQUENCE [LARGE SCALE GENOMIC DNA]</scope>
    <source>
        <strain evidence="11 12">MK1</strain>
    </source>
</reference>
<dbReference type="GO" id="GO:0046872">
    <property type="term" value="F:metal ion binding"/>
    <property type="evidence" value="ECO:0007669"/>
    <property type="project" value="UniProtKB-KW"/>
</dbReference>
<dbReference type="InterPro" id="IPR051829">
    <property type="entry name" value="Multiheme_Cytochr_ET"/>
</dbReference>
<dbReference type="GO" id="GO:0030313">
    <property type="term" value="C:cell envelope"/>
    <property type="evidence" value="ECO:0007669"/>
    <property type="project" value="UniProtKB-SubCell"/>
</dbReference>
<dbReference type="InterPro" id="IPR011990">
    <property type="entry name" value="TPR-like_helical_dom_sf"/>
</dbReference>
<dbReference type="InterPro" id="IPR038266">
    <property type="entry name" value="NapC/NirT_cytc_sf"/>
</dbReference>
<evidence type="ECO:0000256" key="5">
    <source>
        <dbReference type="ARBA" id="ARBA00022729"/>
    </source>
</evidence>
<dbReference type="SMART" id="SM00028">
    <property type="entry name" value="TPR"/>
    <property type="match status" value="1"/>
</dbReference>
<dbReference type="Pfam" id="PF03264">
    <property type="entry name" value="Cytochrom_NNT"/>
    <property type="match status" value="1"/>
</dbReference>
<evidence type="ECO:0000256" key="4">
    <source>
        <dbReference type="ARBA" id="ARBA00022723"/>
    </source>
</evidence>
<keyword evidence="4" id="KW-0479">Metal-binding</keyword>
<keyword evidence="12" id="KW-1185">Reference proteome</keyword>
<dbReference type="GO" id="GO:0016491">
    <property type="term" value="F:oxidoreductase activity"/>
    <property type="evidence" value="ECO:0007669"/>
    <property type="project" value="TreeGrafter"/>
</dbReference>
<evidence type="ECO:0000256" key="1">
    <source>
        <dbReference type="ARBA" id="ARBA00004196"/>
    </source>
</evidence>
<name>A0AAU0UPT6_9FIRM</name>
<feature type="domain" description="NapC/NirT cytochrome c N-terminal" evidence="9">
    <location>
        <begin position="19"/>
        <end position="161"/>
    </location>
</feature>
<dbReference type="Pfam" id="PF09699">
    <property type="entry name" value="Paired_CXXCH_1"/>
    <property type="match status" value="1"/>
</dbReference>
<dbReference type="Proteomes" id="UP001329915">
    <property type="component" value="Chromosome"/>
</dbReference>
<evidence type="ECO:0000256" key="3">
    <source>
        <dbReference type="ARBA" id="ARBA00022617"/>
    </source>
</evidence>
<evidence type="ECO:0000313" key="11">
    <source>
        <dbReference type="EMBL" id="WRO22542.1"/>
    </source>
</evidence>
<protein>
    <submittedName>
        <fullName evidence="11">NapC/NirT family cytochrome c</fullName>
    </submittedName>
</protein>
<dbReference type="Gene3D" id="1.25.40.10">
    <property type="entry name" value="Tetratricopeptide repeat domain"/>
    <property type="match status" value="1"/>
</dbReference>
<evidence type="ECO:0000313" key="12">
    <source>
        <dbReference type="Proteomes" id="UP001329915"/>
    </source>
</evidence>
<dbReference type="PROSITE" id="PS50293">
    <property type="entry name" value="TPR_REGION"/>
    <property type="match status" value="1"/>
</dbReference>
<dbReference type="KEGG" id="dbc:MFMK1_002376"/>
<keyword evidence="2" id="KW-0813">Transport</keyword>
<organism evidence="11 12">
    <name type="scientific">Metallumcola ferriviriculae</name>
    <dbReference type="NCBI Taxonomy" id="3039180"/>
    <lineage>
        <taxon>Bacteria</taxon>
        <taxon>Bacillati</taxon>
        <taxon>Bacillota</taxon>
        <taxon>Clostridia</taxon>
        <taxon>Neomoorellales</taxon>
        <taxon>Desulfitibacteraceae</taxon>
        <taxon>Metallumcola</taxon>
    </lineage>
</organism>
<evidence type="ECO:0000256" key="2">
    <source>
        <dbReference type="ARBA" id="ARBA00022448"/>
    </source>
</evidence>
<dbReference type="InterPro" id="IPR019734">
    <property type="entry name" value="TPR_rpt"/>
</dbReference>
<dbReference type="PROSITE" id="PS50005">
    <property type="entry name" value="TPR"/>
    <property type="match status" value="1"/>
</dbReference>
<keyword evidence="8" id="KW-0802">TPR repeat</keyword>
<keyword evidence="5" id="KW-0732">Signal</keyword>
<accession>A0AAU0UPT6</accession>
<keyword evidence="7" id="KW-0408">Iron</keyword>
<keyword evidence="3" id="KW-0349">Heme</keyword>
<dbReference type="Gene3D" id="1.10.3820.10">
    <property type="entry name" value="Di-heme elbow motif domain"/>
    <property type="match status" value="1"/>
</dbReference>
<dbReference type="InterPro" id="IPR036280">
    <property type="entry name" value="Multihaem_cyt_sf"/>
</dbReference>
<feature type="repeat" description="TPR" evidence="8">
    <location>
        <begin position="373"/>
        <end position="406"/>
    </location>
</feature>
<dbReference type="Gene3D" id="3.90.10.10">
    <property type="entry name" value="Cytochrome C3"/>
    <property type="match status" value="1"/>
</dbReference>
<dbReference type="AlphaFoldDB" id="A0AAU0UPT6"/>
<dbReference type="RefSeq" id="WP_366921952.1">
    <property type="nucleotide sequence ID" value="NZ_CP121694.1"/>
</dbReference>
<evidence type="ECO:0000256" key="8">
    <source>
        <dbReference type="PROSITE-ProRule" id="PRU00339"/>
    </source>
</evidence>
<dbReference type="PANTHER" id="PTHR35038:SF8">
    <property type="entry name" value="C-TYPE POLYHEME CYTOCHROME OMCC"/>
    <property type="match status" value="1"/>
</dbReference>
<gene>
    <name evidence="11" type="ORF">MFMK1_002376</name>
</gene>
<keyword evidence="6" id="KW-0249">Electron transport</keyword>
<evidence type="ECO:0000259" key="9">
    <source>
        <dbReference type="Pfam" id="PF03264"/>
    </source>
</evidence>
<dbReference type="SUPFAM" id="SSF48695">
    <property type="entry name" value="Multiheme cytochromes"/>
    <property type="match status" value="1"/>
</dbReference>
<dbReference type="PANTHER" id="PTHR35038">
    <property type="entry name" value="DISSIMILATORY SULFITE REDUCTASE SIRA"/>
    <property type="match status" value="1"/>
</dbReference>
<dbReference type="SUPFAM" id="SSF48452">
    <property type="entry name" value="TPR-like"/>
    <property type="match status" value="1"/>
</dbReference>
<evidence type="ECO:0000256" key="6">
    <source>
        <dbReference type="ARBA" id="ARBA00022982"/>
    </source>
</evidence>
<dbReference type="InterPro" id="IPR010177">
    <property type="entry name" value="Paired_CXXCH_1"/>
</dbReference>
<evidence type="ECO:0000259" key="10">
    <source>
        <dbReference type="Pfam" id="PF09699"/>
    </source>
</evidence>
<evidence type="ECO:0000256" key="7">
    <source>
        <dbReference type="ARBA" id="ARBA00023004"/>
    </source>
</evidence>
<feature type="domain" description="Doubled CXXCH motif" evidence="10">
    <location>
        <begin position="309"/>
        <end position="339"/>
    </location>
</feature>
<comment type="subcellular location">
    <subcellularLocation>
        <location evidence="1">Cell envelope</location>
    </subcellularLocation>
</comment>
<dbReference type="EMBL" id="CP121694">
    <property type="protein sequence ID" value="WRO22542.1"/>
    <property type="molecule type" value="Genomic_DNA"/>
</dbReference>
<dbReference type="InterPro" id="IPR005126">
    <property type="entry name" value="NapC/NirT_cyt_c_N"/>
</dbReference>
<proteinExistence type="predicted"/>